<organism evidence="2 3">
    <name type="scientific">Austropuccinia psidii MF-1</name>
    <dbReference type="NCBI Taxonomy" id="1389203"/>
    <lineage>
        <taxon>Eukaryota</taxon>
        <taxon>Fungi</taxon>
        <taxon>Dikarya</taxon>
        <taxon>Basidiomycota</taxon>
        <taxon>Pucciniomycotina</taxon>
        <taxon>Pucciniomycetes</taxon>
        <taxon>Pucciniales</taxon>
        <taxon>Sphaerophragmiaceae</taxon>
        <taxon>Austropuccinia</taxon>
    </lineage>
</organism>
<protein>
    <submittedName>
        <fullName evidence="2">Uncharacterized protein</fullName>
    </submittedName>
</protein>
<reference evidence="2" key="1">
    <citation type="submission" date="2021-03" db="EMBL/GenBank/DDBJ databases">
        <title>Draft genome sequence of rust myrtle Austropuccinia psidii MF-1, a brazilian biotype.</title>
        <authorList>
            <person name="Quecine M.C."/>
            <person name="Pachon D.M.R."/>
            <person name="Bonatelli M.L."/>
            <person name="Correr F.H."/>
            <person name="Franceschini L.M."/>
            <person name="Leite T.F."/>
            <person name="Margarido G.R.A."/>
            <person name="Almeida C.A."/>
            <person name="Ferrarezi J.A."/>
            <person name="Labate C.A."/>
        </authorList>
    </citation>
    <scope>NUCLEOTIDE SEQUENCE</scope>
    <source>
        <strain evidence="2">MF-1</strain>
    </source>
</reference>
<gene>
    <name evidence="2" type="ORF">O181_017388</name>
</gene>
<feature type="chain" id="PRO_5040249749" evidence="1">
    <location>
        <begin position="19"/>
        <end position="208"/>
    </location>
</feature>
<comment type="caution">
    <text evidence="2">The sequence shown here is derived from an EMBL/GenBank/DDBJ whole genome shotgun (WGS) entry which is preliminary data.</text>
</comment>
<keyword evidence="3" id="KW-1185">Reference proteome</keyword>
<dbReference type="AlphaFoldDB" id="A0A9Q3C711"/>
<evidence type="ECO:0000313" key="3">
    <source>
        <dbReference type="Proteomes" id="UP000765509"/>
    </source>
</evidence>
<sequence>MFVAYVLAPMILAATGLSSVSVISPNPYSPPTYGAPTTCSPALKNEVDFNSCVNKFREIREPIVSSCKKNSIPEVRSKLNEAYAPLKGVSVAFHSFVYGSKSPAEKNSEYSRLFVQVLVSFDAVLNVFQSYSNVAQGCYAIFSQYDAEFSSISSDFERFGIDVHNILTQTTFDITRWSEFGFKFQKNFGFTEDPTAHQAKKRRMNANI</sequence>
<evidence type="ECO:0000313" key="2">
    <source>
        <dbReference type="EMBL" id="MBW0477673.1"/>
    </source>
</evidence>
<feature type="signal peptide" evidence="1">
    <location>
        <begin position="1"/>
        <end position="18"/>
    </location>
</feature>
<proteinExistence type="predicted"/>
<dbReference type="EMBL" id="AVOT02004891">
    <property type="protein sequence ID" value="MBW0477673.1"/>
    <property type="molecule type" value="Genomic_DNA"/>
</dbReference>
<accession>A0A9Q3C711</accession>
<keyword evidence="1" id="KW-0732">Signal</keyword>
<dbReference type="Proteomes" id="UP000765509">
    <property type="component" value="Unassembled WGS sequence"/>
</dbReference>
<name>A0A9Q3C711_9BASI</name>
<evidence type="ECO:0000256" key="1">
    <source>
        <dbReference type="SAM" id="SignalP"/>
    </source>
</evidence>
<dbReference type="OrthoDB" id="2497557at2759"/>